<dbReference type="PATRIC" id="fig|158899.10.peg.2348"/>
<feature type="signal peptide" evidence="1">
    <location>
        <begin position="1"/>
        <end position="28"/>
    </location>
</feature>
<dbReference type="OrthoDB" id="6228084at2"/>
<feature type="chain" id="PRO_5007276819" description="DUF3261 domain-containing protein" evidence="1">
    <location>
        <begin position="29"/>
        <end position="211"/>
    </location>
</feature>
<gene>
    <name evidence="2" type="ORF">CFter6_2352</name>
</gene>
<dbReference type="Pfam" id="PF11659">
    <property type="entry name" value="DUF3261"/>
    <property type="match status" value="1"/>
</dbReference>
<dbReference type="RefSeq" id="WP_061539932.1">
    <property type="nucleotide sequence ID" value="NZ_CP013232.1"/>
</dbReference>
<dbReference type="Proteomes" id="UP000072421">
    <property type="component" value="Chromosome"/>
</dbReference>
<keyword evidence="1" id="KW-0732">Signal</keyword>
<evidence type="ECO:0000313" key="2">
    <source>
        <dbReference type="EMBL" id="AMO95031.1"/>
    </source>
</evidence>
<organism evidence="2">
    <name type="scientific">Collimonas fungivorans</name>
    <dbReference type="NCBI Taxonomy" id="158899"/>
    <lineage>
        <taxon>Bacteria</taxon>
        <taxon>Pseudomonadati</taxon>
        <taxon>Pseudomonadota</taxon>
        <taxon>Betaproteobacteria</taxon>
        <taxon>Burkholderiales</taxon>
        <taxon>Oxalobacteraceae</taxon>
        <taxon>Collimonas</taxon>
    </lineage>
</organism>
<evidence type="ECO:0008006" key="4">
    <source>
        <dbReference type="Google" id="ProtNLM"/>
    </source>
</evidence>
<accession>A0A127PC53</accession>
<name>A0A127PC53_9BURK</name>
<reference evidence="2 3" key="1">
    <citation type="submission" date="2015-11" db="EMBL/GenBank/DDBJ databases">
        <title>Exploring the genomic traits of fungus-feeding bacterial genus Collimonas.</title>
        <authorList>
            <person name="Song C."/>
            <person name="Schmidt R."/>
            <person name="de Jager V."/>
            <person name="Krzyzanowska D."/>
            <person name="Jongedijk E."/>
            <person name="Cankar K."/>
            <person name="Beekwilder J."/>
            <person name="van Veen A."/>
            <person name="de Boer W."/>
            <person name="van Veen J.A."/>
            <person name="Garbeva P."/>
        </authorList>
    </citation>
    <scope>NUCLEOTIDE SEQUENCE [LARGE SCALE GENOMIC DNA]</scope>
    <source>
        <strain evidence="2 3">Ter6</strain>
    </source>
</reference>
<dbReference type="InterPro" id="IPR021675">
    <property type="entry name" value="DUF3261"/>
</dbReference>
<sequence length="211" mass="23217">MQLKLTGRSGWLRTGLLIGRLAWMLALAACTTTPKPPAPALARLELKLAPAALGANISLQQHLTVERQGRVDQLDAAVEVDQQQFNMVGLVFGQRVLSMNYDGKTLQSWRHPMLPSQVRVEDVMEDTQLTLWPLAAIRAALPEDWQIEQQGLRRTLSLRGEPVMVIDYSAPIPWEGKVQLDNLRYHYHLTIESVSDAGAPAAAAVTPAAAP</sequence>
<proteinExistence type="predicted"/>
<protein>
    <recommendedName>
        <fullName evidence="4">DUF3261 domain-containing protein</fullName>
    </recommendedName>
</protein>
<evidence type="ECO:0000256" key="1">
    <source>
        <dbReference type="SAM" id="SignalP"/>
    </source>
</evidence>
<dbReference type="AlphaFoldDB" id="A0A127PC53"/>
<dbReference type="EMBL" id="CP013232">
    <property type="protein sequence ID" value="AMO95031.1"/>
    <property type="molecule type" value="Genomic_DNA"/>
</dbReference>
<evidence type="ECO:0000313" key="3">
    <source>
        <dbReference type="Proteomes" id="UP000072421"/>
    </source>
</evidence>